<feature type="region of interest" description="Disordered" evidence="7">
    <location>
        <begin position="887"/>
        <end position="1011"/>
    </location>
</feature>
<feature type="region of interest" description="Disordered" evidence="7">
    <location>
        <begin position="1355"/>
        <end position="1394"/>
    </location>
</feature>
<feature type="compositionally biased region" description="Basic and acidic residues" evidence="7">
    <location>
        <begin position="1551"/>
        <end position="1565"/>
    </location>
</feature>
<feature type="region of interest" description="Disordered" evidence="7">
    <location>
        <begin position="1410"/>
        <end position="1430"/>
    </location>
</feature>
<feature type="region of interest" description="Disordered" evidence="7">
    <location>
        <begin position="702"/>
        <end position="838"/>
    </location>
</feature>
<name>A0A8H5BFY7_9AGAR</name>
<evidence type="ECO:0000256" key="4">
    <source>
        <dbReference type="ARBA" id="ARBA00022833"/>
    </source>
</evidence>
<evidence type="ECO:0000256" key="3">
    <source>
        <dbReference type="ARBA" id="ARBA00022771"/>
    </source>
</evidence>
<dbReference type="Gene3D" id="2.30.29.30">
    <property type="entry name" value="Pleckstrin-homology domain (PH domain)/Phosphotyrosine-binding domain (PTB)"/>
    <property type="match status" value="1"/>
</dbReference>
<evidence type="ECO:0000256" key="5">
    <source>
        <dbReference type="ARBA" id="ARBA00023242"/>
    </source>
</evidence>
<feature type="compositionally biased region" description="Low complexity" evidence="7">
    <location>
        <begin position="1590"/>
        <end position="1611"/>
    </location>
</feature>
<evidence type="ECO:0000256" key="2">
    <source>
        <dbReference type="ARBA" id="ARBA00022723"/>
    </source>
</evidence>
<evidence type="ECO:0008006" key="12">
    <source>
        <dbReference type="Google" id="ProtNLM"/>
    </source>
</evidence>
<dbReference type="GO" id="GO:0005085">
    <property type="term" value="F:guanyl-nucleotide exchange factor activity"/>
    <property type="evidence" value="ECO:0007669"/>
    <property type="project" value="InterPro"/>
</dbReference>
<feature type="region of interest" description="Disordered" evidence="7">
    <location>
        <begin position="1276"/>
        <end position="1333"/>
    </location>
</feature>
<feature type="region of interest" description="Disordered" evidence="7">
    <location>
        <begin position="68"/>
        <end position="197"/>
    </location>
</feature>
<dbReference type="SMART" id="SM00401">
    <property type="entry name" value="ZnF_GATA"/>
    <property type="match status" value="1"/>
</dbReference>
<dbReference type="GO" id="GO:0032012">
    <property type="term" value="P:regulation of ARF protein signal transduction"/>
    <property type="evidence" value="ECO:0007669"/>
    <property type="project" value="InterPro"/>
</dbReference>
<feature type="region of interest" description="Disordered" evidence="7">
    <location>
        <begin position="596"/>
        <end position="636"/>
    </location>
</feature>
<feature type="region of interest" description="Disordered" evidence="7">
    <location>
        <begin position="1112"/>
        <end position="1183"/>
    </location>
</feature>
<proteinExistence type="predicted"/>
<comment type="subcellular location">
    <subcellularLocation>
        <location evidence="1">Nucleus</location>
    </subcellularLocation>
</comment>
<feature type="compositionally biased region" description="Polar residues" evidence="7">
    <location>
        <begin position="172"/>
        <end position="183"/>
    </location>
</feature>
<dbReference type="PRINTS" id="PR00619">
    <property type="entry name" value="GATAZNFINGER"/>
</dbReference>
<feature type="compositionally biased region" description="Low complexity" evidence="7">
    <location>
        <begin position="806"/>
        <end position="824"/>
    </location>
</feature>
<feature type="compositionally biased region" description="Polar residues" evidence="7">
    <location>
        <begin position="597"/>
        <end position="610"/>
    </location>
</feature>
<feature type="compositionally biased region" description="Low complexity" evidence="7">
    <location>
        <begin position="1461"/>
        <end position="1483"/>
    </location>
</feature>
<keyword evidence="2" id="KW-0479">Metal-binding</keyword>
<feature type="region of interest" description="Disordered" evidence="7">
    <location>
        <begin position="1759"/>
        <end position="1793"/>
    </location>
</feature>
<dbReference type="SUPFAM" id="SSF57716">
    <property type="entry name" value="Glucocorticoid receptor-like (DNA-binding domain)"/>
    <property type="match status" value="1"/>
</dbReference>
<feature type="region of interest" description="Disordered" evidence="7">
    <location>
        <begin position="350"/>
        <end position="382"/>
    </location>
</feature>
<dbReference type="Gene3D" id="1.10.1000.11">
    <property type="entry name" value="Arf Nucleotide-binding Site Opener,domain 2"/>
    <property type="match status" value="1"/>
</dbReference>
<feature type="region of interest" description="Disordered" evidence="7">
    <location>
        <begin position="1454"/>
        <end position="1728"/>
    </location>
</feature>
<evidence type="ECO:0000256" key="7">
    <source>
        <dbReference type="SAM" id="MobiDB-lite"/>
    </source>
</evidence>
<dbReference type="InterPro" id="IPR000904">
    <property type="entry name" value="Sec7_dom"/>
</dbReference>
<feature type="compositionally biased region" description="Low complexity" evidence="7">
    <location>
        <begin position="350"/>
        <end position="378"/>
    </location>
</feature>
<feature type="compositionally biased region" description="Low complexity" evidence="7">
    <location>
        <begin position="2362"/>
        <end position="2373"/>
    </location>
</feature>
<dbReference type="CDD" id="cd00171">
    <property type="entry name" value="Sec7"/>
    <property type="match status" value="1"/>
</dbReference>
<feature type="region of interest" description="Disordered" evidence="7">
    <location>
        <begin position="401"/>
        <end position="425"/>
    </location>
</feature>
<feature type="region of interest" description="Disordered" evidence="7">
    <location>
        <begin position="1062"/>
        <end position="1097"/>
    </location>
</feature>
<feature type="compositionally biased region" description="Low complexity" evidence="7">
    <location>
        <begin position="68"/>
        <end position="82"/>
    </location>
</feature>
<feature type="region of interest" description="Disordered" evidence="7">
    <location>
        <begin position="1210"/>
        <end position="1243"/>
    </location>
</feature>
<feature type="compositionally biased region" description="Low complexity" evidence="7">
    <location>
        <begin position="1148"/>
        <end position="1168"/>
    </location>
</feature>
<accession>A0A8H5BFY7</accession>
<feature type="region of interest" description="Disordered" evidence="7">
    <location>
        <begin position="2059"/>
        <end position="2078"/>
    </location>
</feature>
<feature type="region of interest" description="Disordered" evidence="7">
    <location>
        <begin position="2339"/>
        <end position="2376"/>
    </location>
</feature>
<feature type="compositionally biased region" description="Polar residues" evidence="7">
    <location>
        <begin position="735"/>
        <end position="755"/>
    </location>
</feature>
<sequence>MWCQEYGKDRETAGDGLAVRTLIVNRLAALSLCSLSPTMHHDWNNIFSSPLNPQLFQALAANGVLDIPKQQQQQQQQVPPQQQRHHHQQSHYNPYSVYHERPPMPIPPSLWMSPSSSTSSSSHAHPPYPHIQTTDLVSPISPSSPSTDSKSTLFTDIFSDDLFPPAGPPLSPQATSPFTSPRISGSPDPTEVDPEQMAKEDPLATQVWKMYARTKVALPHAQRMENITWRMMTLALKKQKEDDDAAAAKDQQQKQQTQTPAQQVQSHQQQLQQPAAGPSTDLKQEPISSSLPNLRNFHLSEQVDQHQPDERGRRIDKGKARVRVVGFDAVPNETLDDQDVAPMDWRAMSRSRSRISMDWRPTSRSRSRPPESTTSATTFDQHAVFQPSSYDSHYTFPTFDRGPIKHVPQSNALPIPGPSLLSAGRRSPQYDQQLGVLYEQDSAQYFNEQHPPQRYPSSYNAFPSPNLIPSSLPSSGIHGFNRHSFTKQDNATPRNFPRHVRKTSFDHTVGRDGLIPGPRGRHQLHGKPSLLDIQTGIKRPADALHSDSLLRADPSNIDQLSPALDDLEANLSASPFPSSSFDFSYPPYEGIFDLPGSASSQNTNNVQFPTSYHHARPSSNRSSLYHSATPSASTTSSEGLSAAAAAAQAVMAENYAQLNVADDNALDYQLMGLVYPPLDTSGASVQQQQQYTHVDPTQILRGSGGFPSFHASPSSDDWTNAGIASSAGASPEPYTVSNASTPPSTEGGSTQQMPSNGRAGGRKYISLQQTAQDVQRGAPRKSLTLPPQHGNSPGSTEGRSSASTPENNTEATTGTANTASGSTAKGAPGGTGDDDQTPTLCTNCQTTNTPLWRRDPEGQPLCNACGLFYKLHGVVRPLSLKTDVIKKRNRASGAPSSSSRKGGPSALPKLASSTTRPRQQQQPPVSGLRADARSASNGSRTSSSNNVSAAPSSSANNTLTTGGNTNGISISRSNSNTSGSSARNGSNSLNSRGTGSTASTSTSTHLRPIASHDVKHIQRRISRTDLDFEQALRAEGTVVLREGIDVDTLGVLDSPGNSSFATSADGSFSTIGGGSGNGGGPGRGGLSPNGSSVTPGRGIARVNLYQQQVKREPLAPSTPTIVPPTPSPQAIHPSRASGSTNNTTHHYTTMSGTSGAPGTSSAGTSHSTQMNGTNGIGSKPPSSSAAAARIAAASASGNLAVSGSYYSNGSRNASHTSVVGPSPASSTHDLSNSSTFDYSTSGANMDQAATNRRSMYRSPGTSSSPDLATLLRKARERGGAVIGGGSGGQRREKEREAREREREIRERHMKERDAGATVKARHHLRAEENMPRFDQATLRQGSQNAFSSTTLVASPVSGRADEHGTSPEWVMPSPQRQKEGQTQTLKAPRATVRQKTSALWGKMIGNTVRERSKTDASLHPVSSSSSNGVPSLMNAFAPPVPAIPLELRSPAPSHVADDVFSPNSNSLAESSSKRPLPSRKPLPAILNEDTPPVPSKKDSNETDSSIVFVDKEAALPPLPPSSPAPITPKRPTKAVASSIVPPPPPPPPQVPKDDVSETKTEKAENDSPFLDVFQGELSSLDPLSLALTDPSTPARRASSRTTTSTTSPAPTDQTEDDDDDDDDDEGDFESAASHLKLSPPSENSNDLAADLLISSTVIPPRSSSLNSPARYPTGSPPGAPSTRQQPISIIPTRSRSGPPTALASESLSPRDASSPRMHHSTASSSEPSLVAAMNAADKPSLDLPFIQFDDLLRRGTGLVASTSSAVSSRQRRASSQTLETTSPALGSTGSTLVVTGPDDGAEEDLETRAKSLAARCWNEEEDFLAKEKIAEWLGGLGLINQAVLHHYIDFFDFSGLRLDVAFRKLCGKLFLKGETQQVDRILEQFSRRYWETNPKTLYGSSNIVHAVSYSLLLLNTDLHVAELASRMSRTQFVRNTLTAIQMQLHPDSPTLSASDLTYDDCSSSVRGSDDTEIATRTKRSNSVTSWNSISKELSAPGTASGHSPVPTASLLSAITDQASSVASRQVYDRQWEVDLEGLLKEMYTAIKHQQILQPLTTSNTRTSMSSLSPGGGAGMMRNRSLRTQPDRLTTIKRGSIRGIQSILSAQSAASPYGSSHSVDGRVSPSPSYATSTHEALYGSSSSFLNPTLGFASNLSHTIIREAQEDDDRSVHSEGSTSTTISISDEELALLGAPWAKEGMLCRKQYWESAGKRAKDKSWLDVFVVIQKGELSMFTFGDHTSGMSGAFGGGNWLANANQVGTIHLAHSLAHALPPPGYNRRPHCMVLTMANRGVYFFQAGTEELVNEWVSTCNYWAARTSKEPLAGGVSNMEYGWNKVMPDSYGRDDPTQSQSEFHRDDLPDTVSVRSGKSSRSKYGWRDANTVRGPYSPRTTDKIFVNDWKPPLPPTVASTHDEEGQLEALRKHVVSLKKDLETHNELRGPMASLYTPRSTNAIKSMANWEEKSQYLLREIVKYELYTDSLQAAMTLRLKKRGEKALEHALSHSTPVDNPPNSKRWKGPGDLPISEEVEPTTPSAREFQHRREIAQTENDNNASDLL</sequence>
<feature type="compositionally biased region" description="Polar residues" evidence="7">
    <location>
        <begin position="2501"/>
        <end position="2511"/>
    </location>
</feature>
<dbReference type="Proteomes" id="UP000567179">
    <property type="component" value="Unassembled WGS sequence"/>
</dbReference>
<dbReference type="InterPro" id="IPR000679">
    <property type="entry name" value="Znf_GATA"/>
</dbReference>
<feature type="compositionally biased region" description="Pro residues" evidence="7">
    <location>
        <begin position="1540"/>
        <end position="1550"/>
    </location>
</feature>
<dbReference type="SUPFAM" id="SSF50729">
    <property type="entry name" value="PH domain-like"/>
    <property type="match status" value="1"/>
</dbReference>
<feature type="compositionally biased region" description="Polar residues" evidence="7">
    <location>
        <begin position="789"/>
        <end position="805"/>
    </location>
</feature>
<keyword evidence="3 6" id="KW-0863">Zinc-finger</keyword>
<dbReference type="Pfam" id="PF00320">
    <property type="entry name" value="GATA"/>
    <property type="match status" value="1"/>
</dbReference>
<dbReference type="SMART" id="SM00222">
    <property type="entry name" value="Sec7"/>
    <property type="match status" value="1"/>
</dbReference>
<feature type="compositionally biased region" description="Low complexity" evidence="7">
    <location>
        <begin position="248"/>
        <end position="276"/>
    </location>
</feature>
<dbReference type="GO" id="GO:0006355">
    <property type="term" value="P:regulation of DNA-templated transcription"/>
    <property type="evidence" value="ECO:0007669"/>
    <property type="project" value="InterPro"/>
</dbReference>
<dbReference type="Pfam" id="PF15410">
    <property type="entry name" value="PH_9"/>
    <property type="match status" value="1"/>
</dbReference>
<dbReference type="SMART" id="SM00233">
    <property type="entry name" value="PH"/>
    <property type="match status" value="1"/>
</dbReference>
<evidence type="ECO:0000313" key="10">
    <source>
        <dbReference type="EMBL" id="KAF5322560.1"/>
    </source>
</evidence>
<dbReference type="PROSITE" id="PS50190">
    <property type="entry name" value="SEC7"/>
    <property type="match status" value="1"/>
</dbReference>
<dbReference type="GO" id="GO:0043565">
    <property type="term" value="F:sequence-specific DNA binding"/>
    <property type="evidence" value="ECO:0007669"/>
    <property type="project" value="InterPro"/>
</dbReference>
<dbReference type="InterPro" id="IPR035999">
    <property type="entry name" value="Sec7_dom_sf"/>
</dbReference>
<evidence type="ECO:0000259" key="8">
    <source>
        <dbReference type="PROSITE" id="PS50114"/>
    </source>
</evidence>
<dbReference type="InterPro" id="IPR013088">
    <property type="entry name" value="Znf_NHR/GATA"/>
</dbReference>
<keyword evidence="4" id="KW-0862">Zinc</keyword>
<organism evidence="10 11">
    <name type="scientific">Psilocybe cf. subviscida</name>
    <dbReference type="NCBI Taxonomy" id="2480587"/>
    <lineage>
        <taxon>Eukaryota</taxon>
        <taxon>Fungi</taxon>
        <taxon>Dikarya</taxon>
        <taxon>Basidiomycota</taxon>
        <taxon>Agaricomycotina</taxon>
        <taxon>Agaricomycetes</taxon>
        <taxon>Agaricomycetidae</taxon>
        <taxon>Agaricales</taxon>
        <taxon>Agaricineae</taxon>
        <taxon>Strophariaceae</taxon>
        <taxon>Psilocybe</taxon>
    </lineage>
</organism>
<feature type="compositionally biased region" description="Polar residues" evidence="7">
    <location>
        <begin position="617"/>
        <end position="626"/>
    </location>
</feature>
<feature type="compositionally biased region" description="Low complexity" evidence="7">
    <location>
        <begin position="627"/>
        <end position="636"/>
    </location>
</feature>
<dbReference type="InterPro" id="IPR023394">
    <property type="entry name" value="Sec7_C_sf"/>
</dbReference>
<dbReference type="PROSITE" id="PS50114">
    <property type="entry name" value="GATA_ZN_FINGER_2"/>
    <property type="match status" value="1"/>
</dbReference>
<dbReference type="Pfam" id="PF08550">
    <property type="entry name" value="GATA_AreA"/>
    <property type="match status" value="1"/>
</dbReference>
<feature type="compositionally biased region" description="Low complexity" evidence="7">
    <location>
        <begin position="138"/>
        <end position="151"/>
    </location>
</feature>
<dbReference type="InterPro" id="IPR011993">
    <property type="entry name" value="PH-like_dom_sf"/>
</dbReference>
<dbReference type="SUPFAM" id="SSF48425">
    <property type="entry name" value="Sec7 domain"/>
    <property type="match status" value="1"/>
</dbReference>
<evidence type="ECO:0000259" key="9">
    <source>
        <dbReference type="PROSITE" id="PS50190"/>
    </source>
</evidence>
<feature type="compositionally biased region" description="Gly residues" evidence="7">
    <location>
        <begin position="1071"/>
        <end position="1087"/>
    </location>
</feature>
<dbReference type="PANTHER" id="PTHR10663:SF373">
    <property type="entry name" value="PH AND SEC7 DOMAIN-CONTAINING PROTEIN C11E3.11C"/>
    <property type="match status" value="1"/>
</dbReference>
<feature type="compositionally biased region" description="Low complexity" evidence="7">
    <location>
        <begin position="109"/>
        <end position="125"/>
    </location>
</feature>
<feature type="domain" description="GATA-type" evidence="8">
    <location>
        <begin position="835"/>
        <end position="888"/>
    </location>
</feature>
<dbReference type="PROSITE" id="PS00344">
    <property type="entry name" value="GATA_ZN_FINGER_1"/>
    <property type="match status" value="1"/>
</dbReference>
<feature type="compositionally biased region" description="Basic and acidic residues" evidence="7">
    <location>
        <begin position="2341"/>
        <end position="2358"/>
    </location>
</feature>
<feature type="domain" description="SEC7" evidence="9">
    <location>
        <begin position="1789"/>
        <end position="1959"/>
    </location>
</feature>
<feature type="compositionally biased region" description="Basic and acidic residues" evidence="7">
    <location>
        <begin position="301"/>
        <end position="317"/>
    </location>
</feature>
<feature type="compositionally biased region" description="Polar residues" evidence="7">
    <location>
        <begin position="1681"/>
        <end position="1707"/>
    </location>
</feature>
<dbReference type="Gene3D" id="3.30.50.10">
    <property type="entry name" value="Erythroid Transcription Factor GATA-1, subunit A"/>
    <property type="match status" value="1"/>
</dbReference>
<feature type="compositionally biased region" description="Low complexity" evidence="7">
    <location>
        <begin position="933"/>
        <end position="1004"/>
    </location>
</feature>
<dbReference type="OrthoDB" id="2157641at2759"/>
<dbReference type="PANTHER" id="PTHR10663">
    <property type="entry name" value="GUANYL-NUCLEOTIDE EXCHANGE FACTOR"/>
    <property type="match status" value="1"/>
</dbReference>
<dbReference type="InterPro" id="IPR041681">
    <property type="entry name" value="PH_9"/>
</dbReference>
<evidence type="ECO:0000313" key="11">
    <source>
        <dbReference type="Proteomes" id="UP000567179"/>
    </source>
</evidence>
<dbReference type="InterPro" id="IPR001849">
    <property type="entry name" value="PH_domain"/>
</dbReference>
<reference evidence="10 11" key="1">
    <citation type="journal article" date="2020" name="ISME J.">
        <title>Uncovering the hidden diversity of litter-decomposition mechanisms in mushroom-forming fungi.</title>
        <authorList>
            <person name="Floudas D."/>
            <person name="Bentzer J."/>
            <person name="Ahren D."/>
            <person name="Johansson T."/>
            <person name="Persson P."/>
            <person name="Tunlid A."/>
        </authorList>
    </citation>
    <scope>NUCLEOTIDE SEQUENCE [LARGE SCALE GENOMIC DNA]</scope>
    <source>
        <strain evidence="10 11">CBS 101986</strain>
    </source>
</reference>
<feature type="compositionally biased region" description="Polar residues" evidence="7">
    <location>
        <begin position="1136"/>
        <end position="1147"/>
    </location>
</feature>
<evidence type="ECO:0000256" key="1">
    <source>
        <dbReference type="ARBA" id="ARBA00004123"/>
    </source>
</evidence>
<dbReference type="GO" id="GO:0008270">
    <property type="term" value="F:zinc ion binding"/>
    <property type="evidence" value="ECO:0007669"/>
    <property type="project" value="UniProtKB-KW"/>
</dbReference>
<dbReference type="CDD" id="cd00202">
    <property type="entry name" value="ZnF_GATA"/>
    <property type="match status" value="1"/>
</dbReference>
<feature type="compositionally biased region" description="Polar residues" evidence="7">
    <location>
        <begin position="2545"/>
        <end position="2556"/>
    </location>
</feature>
<feature type="compositionally biased region" description="Polar residues" evidence="7">
    <location>
        <begin position="1778"/>
        <end position="1793"/>
    </location>
</feature>
<feature type="compositionally biased region" description="Low complexity" evidence="7">
    <location>
        <begin position="1759"/>
        <end position="1777"/>
    </location>
</feature>
<feature type="region of interest" description="Disordered" evidence="7">
    <location>
        <begin position="240"/>
        <end position="317"/>
    </location>
</feature>
<dbReference type="GO" id="GO:0005634">
    <property type="term" value="C:nucleus"/>
    <property type="evidence" value="ECO:0007669"/>
    <property type="project" value="UniProtKB-SubCell"/>
</dbReference>
<dbReference type="EMBL" id="JAACJJ010000028">
    <property type="protein sequence ID" value="KAF5322560.1"/>
    <property type="molecule type" value="Genomic_DNA"/>
</dbReference>
<evidence type="ECO:0000256" key="6">
    <source>
        <dbReference type="PROSITE-ProRule" id="PRU00094"/>
    </source>
</evidence>
<protein>
    <recommendedName>
        <fullName evidence="12">SEC7 domain-containing protein</fullName>
    </recommendedName>
</protein>
<dbReference type="Pfam" id="PF01369">
    <property type="entry name" value="Sec7"/>
    <property type="match status" value="1"/>
</dbReference>
<keyword evidence="11" id="KW-1185">Reference proteome</keyword>
<feature type="compositionally biased region" description="Polar residues" evidence="7">
    <location>
        <begin position="1653"/>
        <end position="1667"/>
    </location>
</feature>
<dbReference type="InterPro" id="IPR013860">
    <property type="entry name" value="AreA_GATA"/>
</dbReference>
<feature type="compositionally biased region" description="Acidic residues" evidence="7">
    <location>
        <begin position="1613"/>
        <end position="1628"/>
    </location>
</feature>
<feature type="compositionally biased region" description="Pro residues" evidence="7">
    <location>
        <begin position="1516"/>
        <end position="1528"/>
    </location>
</feature>
<comment type="caution">
    <text evidence="10">The sequence shown here is derived from an EMBL/GenBank/DDBJ whole genome shotgun (WGS) entry which is preliminary data.</text>
</comment>
<feature type="compositionally biased region" description="Basic and acidic residues" evidence="7">
    <location>
        <begin position="1289"/>
        <end position="1314"/>
    </location>
</feature>
<dbReference type="FunFam" id="3.30.50.10:FF:000007">
    <property type="entry name" value="Nitrogen regulatory AreA, N-terminal"/>
    <property type="match status" value="1"/>
</dbReference>
<gene>
    <name evidence="10" type="ORF">D9619_001808</name>
</gene>
<feature type="region of interest" description="Disordered" evidence="7">
    <location>
        <begin position="2497"/>
        <end position="2556"/>
    </location>
</feature>
<feature type="compositionally biased region" description="Polar residues" evidence="7">
    <location>
        <begin position="2059"/>
        <end position="2068"/>
    </location>
</feature>
<keyword evidence="5" id="KW-0539">Nucleus</keyword>